<dbReference type="RefSeq" id="WP_015818409.1">
    <property type="nucleotide sequence ID" value="NC_012997.1"/>
</dbReference>
<protein>
    <recommendedName>
        <fullName evidence="2">Transcriptional regulator SutA RNAP-binding domain-containing protein</fullName>
    </recommendedName>
</protein>
<proteinExistence type="predicted"/>
<dbReference type="AlphaFoldDB" id="C5BN07"/>
<dbReference type="EMBL" id="CP001614">
    <property type="protein sequence ID" value="ACR12297.1"/>
    <property type="molecule type" value="Genomic_DNA"/>
</dbReference>
<keyword evidence="4" id="KW-1185">Reference proteome</keyword>
<sequence>MKPIKTKAEIRNEIEEQIAQYIAGGGAVEKIPTGQSGNVTNANLFANATTFEPKKDRTLVTDVIKSVDERRKQKPTTPQKKSSQPRKKLITDDFGEPVRWVWVEN</sequence>
<dbReference type="InterPro" id="IPR049191">
    <property type="entry name" value="SutA_RBD"/>
</dbReference>
<dbReference type="Pfam" id="PF20661">
    <property type="entry name" value="SutA-RBD"/>
    <property type="match status" value="1"/>
</dbReference>
<name>C5BN07_TERTT</name>
<evidence type="ECO:0000313" key="4">
    <source>
        <dbReference type="Proteomes" id="UP000009080"/>
    </source>
</evidence>
<dbReference type="eggNOG" id="ENOG503302A">
    <property type="taxonomic scope" value="Bacteria"/>
</dbReference>
<evidence type="ECO:0000313" key="3">
    <source>
        <dbReference type="EMBL" id="ACR12297.1"/>
    </source>
</evidence>
<dbReference type="STRING" id="377629.TERTU_0501"/>
<reference evidence="3 4" key="1">
    <citation type="journal article" date="2009" name="PLoS ONE">
        <title>The complete genome of Teredinibacter turnerae T7901: an intracellular endosymbiont of marine wood-boring bivalves (shipworms).</title>
        <authorList>
            <person name="Yang J.C."/>
            <person name="Madupu R."/>
            <person name="Durkin A.S."/>
            <person name="Ekborg N.A."/>
            <person name="Pedamallu C.S."/>
            <person name="Hostetler J.B."/>
            <person name="Radune D."/>
            <person name="Toms B.S."/>
            <person name="Henrissat B."/>
            <person name="Coutinho P.M."/>
            <person name="Schwarz S."/>
            <person name="Field L."/>
            <person name="Trindade-Silva A.E."/>
            <person name="Soares C.A.G."/>
            <person name="Elshahawi S."/>
            <person name="Hanora A."/>
            <person name="Schmidt E.W."/>
            <person name="Haygood M.G."/>
            <person name="Posfai J."/>
            <person name="Benner J."/>
            <person name="Madinger C."/>
            <person name="Nove J."/>
            <person name="Anton B."/>
            <person name="Chaudhary K."/>
            <person name="Foster J."/>
            <person name="Holman A."/>
            <person name="Kumar S."/>
            <person name="Lessard P.A."/>
            <person name="Luyten Y.A."/>
            <person name="Slatko B."/>
            <person name="Wood N."/>
            <person name="Wu B."/>
            <person name="Teplitski M."/>
            <person name="Mougous J.D."/>
            <person name="Ward N."/>
            <person name="Eisen J.A."/>
            <person name="Badger J.H."/>
            <person name="Distel D.L."/>
        </authorList>
    </citation>
    <scope>NUCLEOTIDE SEQUENCE [LARGE SCALE GENOMIC DNA]</scope>
    <source>
        <strain evidence="4">ATCC 39867 / T7901</strain>
    </source>
</reference>
<feature type="region of interest" description="Disordered" evidence="1">
    <location>
        <begin position="64"/>
        <end position="90"/>
    </location>
</feature>
<gene>
    <name evidence="3" type="ordered locus">TERTU_0501</name>
</gene>
<accession>C5BN07</accession>
<organism evidence="3 4">
    <name type="scientific">Teredinibacter turnerae (strain ATCC 39867 / T7901)</name>
    <dbReference type="NCBI Taxonomy" id="377629"/>
    <lineage>
        <taxon>Bacteria</taxon>
        <taxon>Pseudomonadati</taxon>
        <taxon>Pseudomonadota</taxon>
        <taxon>Gammaproteobacteria</taxon>
        <taxon>Cellvibrionales</taxon>
        <taxon>Cellvibrionaceae</taxon>
        <taxon>Teredinibacter</taxon>
    </lineage>
</organism>
<evidence type="ECO:0000256" key="1">
    <source>
        <dbReference type="SAM" id="MobiDB-lite"/>
    </source>
</evidence>
<dbReference type="Proteomes" id="UP000009080">
    <property type="component" value="Chromosome"/>
</dbReference>
<feature type="domain" description="Transcriptional regulator SutA RNAP-binding" evidence="2">
    <location>
        <begin position="5"/>
        <end position="38"/>
    </location>
</feature>
<dbReference type="KEGG" id="ttu:TERTU_0501"/>
<dbReference type="OrthoDB" id="6077921at2"/>
<dbReference type="HOGENOM" id="CLU_2230771_0_0_6"/>
<evidence type="ECO:0000259" key="2">
    <source>
        <dbReference type="Pfam" id="PF20661"/>
    </source>
</evidence>